<evidence type="ECO:0000256" key="2">
    <source>
        <dbReference type="SAM" id="SignalP"/>
    </source>
</evidence>
<dbReference type="AlphaFoldDB" id="A0A1M7A378"/>
<dbReference type="Proteomes" id="UP000184386">
    <property type="component" value="Unassembled WGS sequence"/>
</dbReference>
<dbReference type="SUPFAM" id="SSF50939">
    <property type="entry name" value="Sialidases"/>
    <property type="match status" value="1"/>
</dbReference>
<evidence type="ECO:0000256" key="1">
    <source>
        <dbReference type="SAM" id="MobiDB-lite"/>
    </source>
</evidence>
<dbReference type="EMBL" id="FRAC01000031">
    <property type="protein sequence ID" value="SHL37164.1"/>
    <property type="molecule type" value="Genomic_DNA"/>
</dbReference>
<evidence type="ECO:0008006" key="5">
    <source>
        <dbReference type="Google" id="ProtNLM"/>
    </source>
</evidence>
<dbReference type="InterPro" id="IPR036278">
    <property type="entry name" value="Sialidase_sf"/>
</dbReference>
<proteinExistence type="predicted"/>
<evidence type="ECO:0000313" key="4">
    <source>
        <dbReference type="Proteomes" id="UP000184386"/>
    </source>
</evidence>
<feature type="chain" id="PRO_5013269023" description="BNR/Asp-box repeat-containing protein" evidence="2">
    <location>
        <begin position="23"/>
        <end position="273"/>
    </location>
</feature>
<feature type="compositionally biased region" description="Polar residues" evidence="1">
    <location>
        <begin position="33"/>
        <end position="59"/>
    </location>
</feature>
<dbReference type="Gene3D" id="2.130.10.10">
    <property type="entry name" value="YVTN repeat-like/Quinoprotein amine dehydrogenase"/>
    <property type="match status" value="1"/>
</dbReference>
<feature type="region of interest" description="Disordered" evidence="1">
    <location>
        <begin position="33"/>
        <end position="61"/>
    </location>
</feature>
<dbReference type="OrthoDB" id="1701846at2"/>
<dbReference type="STRING" id="1121322.SAMN02745136_04729"/>
<name>A0A1M7A378_9FIRM</name>
<organism evidence="3 4">
    <name type="scientific">Anaerocolumna jejuensis DSM 15929</name>
    <dbReference type="NCBI Taxonomy" id="1121322"/>
    <lineage>
        <taxon>Bacteria</taxon>
        <taxon>Bacillati</taxon>
        <taxon>Bacillota</taxon>
        <taxon>Clostridia</taxon>
        <taxon>Lachnospirales</taxon>
        <taxon>Lachnospiraceae</taxon>
        <taxon>Anaerocolumna</taxon>
    </lineage>
</organism>
<dbReference type="InterPro" id="IPR015943">
    <property type="entry name" value="WD40/YVTN_repeat-like_dom_sf"/>
</dbReference>
<keyword evidence="4" id="KW-1185">Reference proteome</keyword>
<dbReference type="RefSeq" id="WP_073279536.1">
    <property type="nucleotide sequence ID" value="NZ_FRAC01000031.1"/>
</dbReference>
<accession>A0A1M7A378</accession>
<sequence>MKKKLILVIIFVICLVSCGHQATVNNKIKDNIQNIGSTESPNISSTNQASDANKSNTDWKPNHGIADVVSKHDADGNTEEYVYINSNEGWKAYSEPIGAGQKHTILYKTTDSGVHWDKIIDSADTSSTMPGGDILFINSKVGWIISNFPMKGTLRLYKTNDGGVTWEIQDISSSSEYSAITFNANLPVFFSMKDGIIFVSCIDTVSNKDIDPVAFITHDGGENWSIISLDENDKTFSWNIKKQDNTISEFQIIYNNEVWNSEDAINWTKIKNK</sequence>
<gene>
    <name evidence="3" type="ORF">SAMN02745136_04729</name>
</gene>
<feature type="signal peptide" evidence="2">
    <location>
        <begin position="1"/>
        <end position="22"/>
    </location>
</feature>
<protein>
    <recommendedName>
        <fullName evidence="5">BNR/Asp-box repeat-containing protein</fullName>
    </recommendedName>
</protein>
<evidence type="ECO:0000313" key="3">
    <source>
        <dbReference type="EMBL" id="SHL37164.1"/>
    </source>
</evidence>
<reference evidence="3 4" key="1">
    <citation type="submission" date="2016-11" db="EMBL/GenBank/DDBJ databases">
        <authorList>
            <person name="Jaros S."/>
            <person name="Januszkiewicz K."/>
            <person name="Wedrychowicz H."/>
        </authorList>
    </citation>
    <scope>NUCLEOTIDE SEQUENCE [LARGE SCALE GENOMIC DNA]</scope>
    <source>
        <strain evidence="3 4">DSM 15929</strain>
    </source>
</reference>
<keyword evidence="2" id="KW-0732">Signal</keyword>